<dbReference type="RefSeq" id="WP_054196521.1">
    <property type="nucleotide sequence ID" value="NZ_CP012541.1"/>
</dbReference>
<proteinExistence type="predicted"/>
<evidence type="ECO:0000259" key="2">
    <source>
        <dbReference type="Pfam" id="PF05707"/>
    </source>
</evidence>
<dbReference type="GeneID" id="28662501"/>
<gene>
    <name evidence="3" type="ORF">CCON33237_0825</name>
</gene>
<evidence type="ECO:0000313" key="3">
    <source>
        <dbReference type="EMBL" id="ALF47508.1"/>
    </source>
</evidence>
<dbReference type="EMBL" id="CP012541">
    <property type="protein sequence ID" value="ALF47508.1"/>
    <property type="molecule type" value="Genomic_DNA"/>
</dbReference>
<organism evidence="3 4">
    <name type="scientific">Campylobacter concisus</name>
    <dbReference type="NCBI Taxonomy" id="199"/>
    <lineage>
        <taxon>Bacteria</taxon>
        <taxon>Pseudomonadati</taxon>
        <taxon>Campylobacterota</taxon>
        <taxon>Epsilonproteobacteria</taxon>
        <taxon>Campylobacterales</taxon>
        <taxon>Campylobacteraceae</taxon>
        <taxon>Campylobacter</taxon>
    </lineage>
</organism>
<keyword evidence="1" id="KW-0472">Membrane</keyword>
<dbReference type="Proteomes" id="UP000066049">
    <property type="component" value="Chromosome"/>
</dbReference>
<evidence type="ECO:0000313" key="4">
    <source>
        <dbReference type="Proteomes" id="UP000066049"/>
    </source>
</evidence>
<accession>A0A0M3V290</accession>
<dbReference type="Gene3D" id="3.40.50.300">
    <property type="entry name" value="P-loop containing nucleotide triphosphate hydrolases"/>
    <property type="match status" value="1"/>
</dbReference>
<keyword evidence="1" id="KW-0812">Transmembrane</keyword>
<dbReference type="SUPFAM" id="SSF52540">
    <property type="entry name" value="P-loop containing nucleoside triphosphate hydrolases"/>
    <property type="match status" value="1"/>
</dbReference>
<dbReference type="AlphaFoldDB" id="A0A0M3V290"/>
<protein>
    <submittedName>
        <fullName evidence="3">Zonula occludens toxin (Zot) family protein</fullName>
    </submittedName>
</protein>
<dbReference type="InterPro" id="IPR027417">
    <property type="entry name" value="P-loop_NTPase"/>
</dbReference>
<reference evidence="4" key="1">
    <citation type="submission" date="2015-08" db="EMBL/GenBank/DDBJ databases">
        <title>Comparative genomics of the Campylobacter concisus group.</title>
        <authorList>
            <person name="Miller W.G."/>
            <person name="Yee E."/>
            <person name="Chapman M.H."/>
            <person name="Huynh S."/>
            <person name="Bono J.L."/>
            <person name="On S.L.W."/>
            <person name="St Leger J."/>
            <person name="Foster G."/>
            <person name="Parker C.T."/>
        </authorList>
    </citation>
    <scope>NUCLEOTIDE SEQUENCE [LARGE SCALE GENOMIC DNA]</scope>
    <source>
        <strain evidence="4">ATCC 33237</strain>
    </source>
</reference>
<evidence type="ECO:0000256" key="1">
    <source>
        <dbReference type="SAM" id="Phobius"/>
    </source>
</evidence>
<feature type="domain" description="Zona occludens toxin N-terminal" evidence="2">
    <location>
        <begin position="1"/>
        <end position="206"/>
    </location>
</feature>
<dbReference type="Pfam" id="PF05707">
    <property type="entry name" value="Zot"/>
    <property type="match status" value="1"/>
</dbReference>
<feature type="transmembrane region" description="Helical" evidence="1">
    <location>
        <begin position="218"/>
        <end position="242"/>
    </location>
</feature>
<dbReference type="KEGG" id="ccoc:CCON33237_0825"/>
<dbReference type="PATRIC" id="fig|199.248.peg.855"/>
<keyword evidence="1" id="KW-1133">Transmembrane helix</keyword>
<feature type="transmembrane region" description="Helical" evidence="1">
    <location>
        <begin position="312"/>
        <end position="332"/>
    </location>
</feature>
<name>A0A0M3V290_9BACT</name>
<dbReference type="InterPro" id="IPR008900">
    <property type="entry name" value="Zot_N"/>
</dbReference>
<sequence length="379" mass="45152">MITYLVGNPGSGKTYYAVYMIYQTFLFEPKKTFLSKFAKPKEKPSYSFCYTNINEFKFELSDKFKKFDFDEFYLGLRNLYALYKTGATDNEVNEKAKELNLYGCVFVLDECHNFFKDKKDEILVWWLTYHRHLYQDIYLITQDLTLVNNEYKRIAEKFYRAVDSAKRLFSKKFRYEVFASYRLYKKDRLEIINIPYLEEVFNLYHSGQSSNKKSFVRFYFLLAIVVFIFLLLYFYFVVMSIFKPDTPAENNLSNQDKTSFSNSQKNSISDFPDIFKDTSKNNIKNSSDVPEIYIYNITCVNSSCHFDDDYHLYPLSLLSYISSMYTPLYFYYEPKSHELVKYYYVFDKPVFQNLISKNNKGVSDEKFNQVPSSSAAVFK</sequence>